<sequence length="67" mass="7451">MSCTCRSTSYRQCILLQVILLERATRNILPGYIPQLIFSGILICNSNTIGGPLNTVPNTISFRLHLT</sequence>
<accession>A0A0A9EMI7</accession>
<dbReference type="EMBL" id="GBRH01197697">
    <property type="protein sequence ID" value="JAE00199.1"/>
    <property type="molecule type" value="Transcribed_RNA"/>
</dbReference>
<evidence type="ECO:0000313" key="1">
    <source>
        <dbReference type="EMBL" id="JAE00199.1"/>
    </source>
</evidence>
<reference evidence="1" key="2">
    <citation type="journal article" date="2015" name="Data Brief">
        <title>Shoot transcriptome of the giant reed, Arundo donax.</title>
        <authorList>
            <person name="Barrero R.A."/>
            <person name="Guerrero F.D."/>
            <person name="Moolhuijzen P."/>
            <person name="Goolsby J.A."/>
            <person name="Tidwell J."/>
            <person name="Bellgard S.E."/>
            <person name="Bellgard M.I."/>
        </authorList>
    </citation>
    <scope>NUCLEOTIDE SEQUENCE</scope>
    <source>
        <tissue evidence="1">Shoot tissue taken approximately 20 cm above the soil surface</tissue>
    </source>
</reference>
<proteinExistence type="predicted"/>
<organism evidence="1">
    <name type="scientific">Arundo donax</name>
    <name type="common">Giant reed</name>
    <name type="synonym">Donax arundinaceus</name>
    <dbReference type="NCBI Taxonomy" id="35708"/>
    <lineage>
        <taxon>Eukaryota</taxon>
        <taxon>Viridiplantae</taxon>
        <taxon>Streptophyta</taxon>
        <taxon>Embryophyta</taxon>
        <taxon>Tracheophyta</taxon>
        <taxon>Spermatophyta</taxon>
        <taxon>Magnoliopsida</taxon>
        <taxon>Liliopsida</taxon>
        <taxon>Poales</taxon>
        <taxon>Poaceae</taxon>
        <taxon>PACMAD clade</taxon>
        <taxon>Arundinoideae</taxon>
        <taxon>Arundineae</taxon>
        <taxon>Arundo</taxon>
    </lineage>
</organism>
<dbReference type="AlphaFoldDB" id="A0A0A9EMI7"/>
<protein>
    <submittedName>
        <fullName evidence="1">Uncharacterized protein</fullName>
    </submittedName>
</protein>
<reference evidence="1" key="1">
    <citation type="submission" date="2014-09" db="EMBL/GenBank/DDBJ databases">
        <authorList>
            <person name="Magalhaes I.L.F."/>
            <person name="Oliveira U."/>
            <person name="Santos F.R."/>
            <person name="Vidigal T.H.D.A."/>
            <person name="Brescovit A.D."/>
            <person name="Santos A.J."/>
        </authorList>
    </citation>
    <scope>NUCLEOTIDE SEQUENCE</scope>
    <source>
        <tissue evidence="1">Shoot tissue taken approximately 20 cm above the soil surface</tissue>
    </source>
</reference>
<name>A0A0A9EMI7_ARUDO</name>